<sequence length="394" mass="42579">MPAAFDTVIVGAGNAGVSLAARLRRDGVGGIALIDPSPVHRYRPMLNYAAAGQARMSRYERTMATVVPDGVELVPHAATRVDPDARTVTLDSGASVSYRDLVLCPGLTPHWEEIPGLQEAYVDGWAVSAHVPEYAGRACAALVREREGTVVFSVPPEPASCGGTVLKAMFLACDRWRRAEVLDRIDVHLVTPFGGLLGLEKIDSRLQPFIEDYGITVHADTRVTAVDHAARTVSLDGPAPVTLEHVNLAYVTPDSRAPRFVADSGLATGDAATLVEVDPRTLRHTRHETVWGLGDAATVDTRPSGGALRDQVAVVADNLRAARDGEPLKEYDGYTVIPVAVSRGRLVLDEHDRDGRPAPSVPGFDLSAPRRMTYAFDRFVQPVVYFRKLLRGRV</sequence>
<gene>
    <name evidence="2" type="ORF">DQ226_09090</name>
</gene>
<dbReference type="GO" id="GO:0071949">
    <property type="term" value="F:FAD binding"/>
    <property type="evidence" value="ECO:0007669"/>
    <property type="project" value="TreeGrafter"/>
</dbReference>
<dbReference type="EMBL" id="QNTT01000020">
    <property type="protein sequence ID" value="RBA36264.1"/>
    <property type="molecule type" value="Genomic_DNA"/>
</dbReference>
<evidence type="ECO:0000313" key="3">
    <source>
        <dbReference type="Proteomes" id="UP000252187"/>
    </source>
</evidence>
<dbReference type="SUPFAM" id="SSF51905">
    <property type="entry name" value="FAD/NAD(P)-binding domain"/>
    <property type="match status" value="2"/>
</dbReference>
<dbReference type="InterPro" id="IPR023753">
    <property type="entry name" value="FAD/NAD-binding_dom"/>
</dbReference>
<reference evidence="2 3" key="1">
    <citation type="submission" date="2018-06" db="EMBL/GenBank/DDBJ databases">
        <title>Whole genome sequencing of four bacterial strains from South Shetland trench revealing bio-synthetic gene clusters.</title>
        <authorList>
            <person name="Abdel-Mageed W.M."/>
            <person name="Lehri B."/>
            <person name="Jarmusch S.A."/>
            <person name="Miranda K."/>
            <person name="Goodfellow M."/>
            <person name="Jaspars M."/>
            <person name="Karlyshev A.V."/>
        </authorList>
    </citation>
    <scope>NUCLEOTIDE SEQUENCE [LARGE SCALE GENOMIC DNA]</scope>
    <source>
        <strain evidence="2 3">SST1</strain>
    </source>
</reference>
<evidence type="ECO:0000313" key="2">
    <source>
        <dbReference type="EMBL" id="RBA36264.1"/>
    </source>
</evidence>
<proteinExistence type="predicted"/>
<dbReference type="GO" id="GO:0070221">
    <property type="term" value="P:sulfide oxidation, using sulfide:quinone oxidoreductase"/>
    <property type="evidence" value="ECO:0007669"/>
    <property type="project" value="TreeGrafter"/>
</dbReference>
<dbReference type="AlphaFoldDB" id="A0A365P9Z8"/>
<dbReference type="InterPro" id="IPR015904">
    <property type="entry name" value="Sulphide_quinone_reductase"/>
</dbReference>
<organism evidence="2 3">
    <name type="scientific">Dietzia maris</name>
    <dbReference type="NCBI Taxonomy" id="37915"/>
    <lineage>
        <taxon>Bacteria</taxon>
        <taxon>Bacillati</taxon>
        <taxon>Actinomycetota</taxon>
        <taxon>Actinomycetes</taxon>
        <taxon>Mycobacteriales</taxon>
        <taxon>Dietziaceae</taxon>
        <taxon>Dietzia</taxon>
    </lineage>
</organism>
<protein>
    <submittedName>
        <fullName evidence="2">NAD(P)/FAD-dependent oxidoreductase</fullName>
    </submittedName>
</protein>
<accession>A0A365P9Z8</accession>
<dbReference type="GO" id="GO:0070224">
    <property type="term" value="F:sulfide:quinone oxidoreductase activity"/>
    <property type="evidence" value="ECO:0007669"/>
    <property type="project" value="TreeGrafter"/>
</dbReference>
<dbReference type="Gene3D" id="3.50.50.60">
    <property type="entry name" value="FAD/NAD(P)-binding domain"/>
    <property type="match status" value="2"/>
</dbReference>
<comment type="caution">
    <text evidence="2">The sequence shown here is derived from an EMBL/GenBank/DDBJ whole genome shotgun (WGS) entry which is preliminary data.</text>
</comment>
<dbReference type="Proteomes" id="UP000252187">
    <property type="component" value="Unassembled WGS sequence"/>
</dbReference>
<evidence type="ECO:0000259" key="1">
    <source>
        <dbReference type="Pfam" id="PF07992"/>
    </source>
</evidence>
<dbReference type="PANTHER" id="PTHR10632:SF2">
    <property type="entry name" value="SULFIDE:QUINONE OXIDOREDUCTASE, MITOCHONDRIAL"/>
    <property type="match status" value="1"/>
</dbReference>
<dbReference type="Pfam" id="PF07992">
    <property type="entry name" value="Pyr_redox_2"/>
    <property type="match status" value="1"/>
</dbReference>
<dbReference type="PANTHER" id="PTHR10632">
    <property type="entry name" value="SULFIDE:QUINONE OXIDOREDUCTASE"/>
    <property type="match status" value="1"/>
</dbReference>
<name>A0A365P9Z8_9ACTN</name>
<feature type="domain" description="FAD/NAD(P)-binding" evidence="1">
    <location>
        <begin position="5"/>
        <end position="123"/>
    </location>
</feature>
<dbReference type="InterPro" id="IPR036188">
    <property type="entry name" value="FAD/NAD-bd_sf"/>
</dbReference>